<protein>
    <submittedName>
        <fullName evidence="2">Uncharacterized protein</fullName>
    </submittedName>
</protein>
<dbReference type="InterPro" id="IPR052780">
    <property type="entry name" value="AAA_Catabolism_Regulators"/>
</dbReference>
<sequence length="442" mass="48407">MLLLIEWHPKSINNPLSFSGVDDTDATSWTNSRTLQPGSTPESLTSSTSQQRHSMAGLLDELNIVAPAHRSMKMSRMLLCNATGIAQDGCCFELDSPSYATPTSSSSDESLKQQWNQLLCVFLYLADETLATRLGLDTLLAEKATDAVRSRFSITFANDLPDGALWESYYELSLELGKARDLLKSTRHRNDAPDVAKLLPELQHVDRALHRWKSQHSYAESTDSTLLKACVDIECDYSVMYCFAPAVQAATNYGAAKNNASTKENATGDQLELSVFASKATEASRQILTTVVEILLPAGLVSYLPIRCWLCIFAAYLHLLKTTLLANPSLNHSDREIQLFRDSIAAIRQGSPDDSHMAVRHAKFLEILRNASLHSSRVGSPASTRDTHGENPVTTGVAEDEDAFPVSFFSALDFPAPAFGNALEELGGLADWADGSFGWLRG</sequence>
<reference evidence="2" key="1">
    <citation type="journal article" date="2021" name="IMA Fungus">
        <title>Genomic characterization of three marine fungi, including Emericellopsis atlantica sp. nov. with signatures of a generalist lifestyle and marine biomass degradation.</title>
        <authorList>
            <person name="Hagestad O.C."/>
            <person name="Hou L."/>
            <person name="Andersen J.H."/>
            <person name="Hansen E.H."/>
            <person name="Altermark B."/>
            <person name="Li C."/>
            <person name="Kuhnert E."/>
            <person name="Cox R.J."/>
            <person name="Crous P.W."/>
            <person name="Spatafora J.W."/>
            <person name="Lail K."/>
            <person name="Amirebrahimi M."/>
            <person name="Lipzen A."/>
            <person name="Pangilinan J."/>
            <person name="Andreopoulos W."/>
            <person name="Hayes R.D."/>
            <person name="Ng V."/>
            <person name="Grigoriev I.V."/>
            <person name="Jackson S.A."/>
            <person name="Sutton T.D.S."/>
            <person name="Dobson A.D.W."/>
            <person name="Rama T."/>
        </authorList>
    </citation>
    <scope>NUCLEOTIDE SEQUENCE</scope>
    <source>
        <strain evidence="2">TS7</strain>
    </source>
</reference>
<accession>A0A9P8CRV8</accession>
<evidence type="ECO:0000256" key="1">
    <source>
        <dbReference type="SAM" id="MobiDB-lite"/>
    </source>
</evidence>
<feature type="region of interest" description="Disordered" evidence="1">
    <location>
        <begin position="376"/>
        <end position="396"/>
    </location>
</feature>
<evidence type="ECO:0000313" key="3">
    <source>
        <dbReference type="Proteomes" id="UP000887229"/>
    </source>
</evidence>
<dbReference type="PANTHER" id="PTHR31644">
    <property type="entry name" value="TRANSCRIPTIONAL ACTIVATOR ARO80-RELATED"/>
    <property type="match status" value="1"/>
</dbReference>
<dbReference type="PANTHER" id="PTHR31644:SF2">
    <property type="entry name" value="TRANSCRIPTIONAL ACTIVATOR ARO80-RELATED"/>
    <property type="match status" value="1"/>
</dbReference>
<dbReference type="Proteomes" id="UP000887229">
    <property type="component" value="Unassembled WGS sequence"/>
</dbReference>
<dbReference type="GO" id="GO:0000981">
    <property type="term" value="F:DNA-binding transcription factor activity, RNA polymerase II-specific"/>
    <property type="evidence" value="ECO:0007669"/>
    <property type="project" value="TreeGrafter"/>
</dbReference>
<organism evidence="2 3">
    <name type="scientific">Emericellopsis atlantica</name>
    <dbReference type="NCBI Taxonomy" id="2614577"/>
    <lineage>
        <taxon>Eukaryota</taxon>
        <taxon>Fungi</taxon>
        <taxon>Dikarya</taxon>
        <taxon>Ascomycota</taxon>
        <taxon>Pezizomycotina</taxon>
        <taxon>Sordariomycetes</taxon>
        <taxon>Hypocreomycetidae</taxon>
        <taxon>Hypocreales</taxon>
        <taxon>Bionectriaceae</taxon>
        <taxon>Emericellopsis</taxon>
    </lineage>
</organism>
<dbReference type="GO" id="GO:0045944">
    <property type="term" value="P:positive regulation of transcription by RNA polymerase II"/>
    <property type="evidence" value="ECO:0007669"/>
    <property type="project" value="TreeGrafter"/>
</dbReference>
<comment type="caution">
    <text evidence="2">The sequence shown here is derived from an EMBL/GenBank/DDBJ whole genome shotgun (WGS) entry which is preliminary data.</text>
</comment>
<dbReference type="GO" id="GO:0009074">
    <property type="term" value="P:aromatic amino acid family catabolic process"/>
    <property type="evidence" value="ECO:0007669"/>
    <property type="project" value="TreeGrafter"/>
</dbReference>
<keyword evidence="3" id="KW-1185">Reference proteome</keyword>
<feature type="region of interest" description="Disordered" evidence="1">
    <location>
        <begin position="28"/>
        <end position="51"/>
    </location>
</feature>
<gene>
    <name evidence="2" type="ORF">F5Z01DRAFT_385094</name>
</gene>
<dbReference type="OrthoDB" id="2262349at2759"/>
<dbReference type="RefSeq" id="XP_046121323.1">
    <property type="nucleotide sequence ID" value="XM_046259452.1"/>
</dbReference>
<evidence type="ECO:0000313" key="2">
    <source>
        <dbReference type="EMBL" id="KAG9257399.1"/>
    </source>
</evidence>
<proteinExistence type="predicted"/>
<dbReference type="EMBL" id="MU251245">
    <property type="protein sequence ID" value="KAG9257399.1"/>
    <property type="molecule type" value="Genomic_DNA"/>
</dbReference>
<name>A0A9P8CRV8_9HYPO</name>
<dbReference type="GO" id="GO:0005634">
    <property type="term" value="C:nucleus"/>
    <property type="evidence" value="ECO:0007669"/>
    <property type="project" value="TreeGrafter"/>
</dbReference>
<dbReference type="GeneID" id="70290355"/>
<dbReference type="AlphaFoldDB" id="A0A9P8CRV8"/>